<dbReference type="Proteomes" id="UP000612899">
    <property type="component" value="Unassembled WGS sequence"/>
</dbReference>
<dbReference type="EMBL" id="BONY01000020">
    <property type="protein sequence ID" value="GIH05559.1"/>
    <property type="molecule type" value="Genomic_DNA"/>
</dbReference>
<dbReference type="Gene3D" id="1.10.10.10">
    <property type="entry name" value="Winged helix-like DNA-binding domain superfamily/Winged helix DNA-binding domain"/>
    <property type="match status" value="1"/>
</dbReference>
<proteinExistence type="predicted"/>
<evidence type="ECO:0008006" key="3">
    <source>
        <dbReference type="Google" id="ProtNLM"/>
    </source>
</evidence>
<dbReference type="GO" id="GO:0003677">
    <property type="term" value="F:DNA binding"/>
    <property type="evidence" value="ECO:0007669"/>
    <property type="project" value="InterPro"/>
</dbReference>
<reference evidence="1" key="1">
    <citation type="submission" date="2021-01" db="EMBL/GenBank/DDBJ databases">
        <title>Whole genome shotgun sequence of Rhizocola hellebori NBRC 109834.</title>
        <authorList>
            <person name="Komaki H."/>
            <person name="Tamura T."/>
        </authorList>
    </citation>
    <scope>NUCLEOTIDE SEQUENCE</scope>
    <source>
        <strain evidence="1">NBRC 109834</strain>
    </source>
</reference>
<dbReference type="InterPro" id="IPR016032">
    <property type="entry name" value="Sig_transdc_resp-reg_C-effctor"/>
</dbReference>
<dbReference type="PANTHER" id="PTHR35807">
    <property type="entry name" value="TRANSCRIPTIONAL REGULATOR REDD-RELATED"/>
    <property type="match status" value="1"/>
</dbReference>
<protein>
    <recommendedName>
        <fullName evidence="3">OmpR/PhoB-type domain-containing protein</fullName>
    </recommendedName>
</protein>
<sequence length="67" mass="7528">MRRVEFRILGPPEAATADGPVRLAGHRQRMVFAILLANAHRVVSVDSLVDALWEDRPPATARRQVRN</sequence>
<dbReference type="SUPFAM" id="SSF46894">
    <property type="entry name" value="C-terminal effector domain of the bipartite response regulators"/>
    <property type="match status" value="1"/>
</dbReference>
<dbReference type="PANTHER" id="PTHR35807:SF1">
    <property type="entry name" value="TRANSCRIPTIONAL REGULATOR REDD"/>
    <property type="match status" value="1"/>
</dbReference>
<organism evidence="1 2">
    <name type="scientific">Rhizocola hellebori</name>
    <dbReference type="NCBI Taxonomy" id="1392758"/>
    <lineage>
        <taxon>Bacteria</taxon>
        <taxon>Bacillati</taxon>
        <taxon>Actinomycetota</taxon>
        <taxon>Actinomycetes</taxon>
        <taxon>Micromonosporales</taxon>
        <taxon>Micromonosporaceae</taxon>
        <taxon>Rhizocola</taxon>
    </lineage>
</organism>
<keyword evidence="2" id="KW-1185">Reference proteome</keyword>
<dbReference type="InterPro" id="IPR036388">
    <property type="entry name" value="WH-like_DNA-bd_sf"/>
</dbReference>
<evidence type="ECO:0000313" key="2">
    <source>
        <dbReference type="Proteomes" id="UP000612899"/>
    </source>
</evidence>
<name>A0A8J3VFQ0_9ACTN</name>
<dbReference type="AlphaFoldDB" id="A0A8J3VFQ0"/>
<gene>
    <name evidence="1" type="ORF">Rhe02_36260</name>
</gene>
<accession>A0A8J3VFQ0</accession>
<comment type="caution">
    <text evidence="1">The sequence shown here is derived from an EMBL/GenBank/DDBJ whole genome shotgun (WGS) entry which is preliminary data.</text>
</comment>
<dbReference type="InterPro" id="IPR051677">
    <property type="entry name" value="AfsR-DnrI-RedD_regulator"/>
</dbReference>
<evidence type="ECO:0000313" key="1">
    <source>
        <dbReference type="EMBL" id="GIH05559.1"/>
    </source>
</evidence>
<dbReference type="GO" id="GO:0006355">
    <property type="term" value="P:regulation of DNA-templated transcription"/>
    <property type="evidence" value="ECO:0007669"/>
    <property type="project" value="InterPro"/>
</dbReference>